<dbReference type="PANTHER" id="PTHR18863">
    <property type="entry name" value="TSEC-2-RELATED"/>
    <property type="match status" value="1"/>
</dbReference>
<dbReference type="AlphaFoldDB" id="A0AAD9L051"/>
<feature type="coiled-coil region" evidence="1">
    <location>
        <begin position="573"/>
        <end position="600"/>
    </location>
</feature>
<feature type="coiled-coil region" evidence="1">
    <location>
        <begin position="214"/>
        <end position="262"/>
    </location>
</feature>
<reference evidence="3" key="1">
    <citation type="journal article" date="2023" name="Mol. Biol. Evol.">
        <title>Third-Generation Sequencing Reveals the Adaptive Role of the Epigenome in Three Deep-Sea Polychaetes.</title>
        <authorList>
            <person name="Perez M."/>
            <person name="Aroh O."/>
            <person name="Sun Y."/>
            <person name="Lan Y."/>
            <person name="Juniper S.K."/>
            <person name="Young C.R."/>
            <person name="Angers B."/>
            <person name="Qian P.Y."/>
        </authorList>
    </citation>
    <scope>NUCLEOTIDE SEQUENCE</scope>
    <source>
        <strain evidence="3">R07B-5</strain>
    </source>
</reference>
<feature type="compositionally biased region" description="Basic residues" evidence="2">
    <location>
        <begin position="831"/>
        <end position="841"/>
    </location>
</feature>
<keyword evidence="1" id="KW-0175">Coiled coil</keyword>
<dbReference type="PANTHER" id="PTHR18863:SF6">
    <property type="entry name" value="COILED-COIL DOMAIN-CONTAINING PROTEIN 170"/>
    <property type="match status" value="1"/>
</dbReference>
<name>A0AAD9L051_RIDPI</name>
<feature type="region of interest" description="Disordered" evidence="2">
    <location>
        <begin position="53"/>
        <end position="73"/>
    </location>
</feature>
<sequence>MNSYLRGRELLDSELPSIRRGGLLDSSVGRSRGVSFLDEAPFTEDRQRYAHATAPPYARPGSPTYYPRPPSPTQKHMLELQDQVKLFKDELGKKDRLIMQLTSLENPRQRVSYDASKIEEFYSSDRLSATAAAKSDVARLQVKVEGLQAQLREMQAQLEAREDKIRELKLQAETARESEGKQVALVHSLRQKLCEYEATHGSLEGAANRSGVAIQTLQRDNKESQERIVELESRLRTHLAEREAAEQELDVASKKLNDITCRLSSYLNLDGFSSSDLASTEILLQQIKDVVQECAIFKGKEVTLKEHLLSAEAENKASRETIMRLVNESEREKKFSSRNTLEVDNLRLERDNAEAKQRDLQREIDSLNERLEASQRAWTATKRELAQYEGRYTHLDREAHNQSIVAQNAETQYRNMKETLARMLCDDLYKVEPYEEQIREHIQRLQVALREKTAHTSLLESKLASVTEQLSRQADMQRAAERRAKKLEVDIMDYEERFKNFDTDLCTRDVLQDRLKCDKDRYLRILEELMRVMHMDPLARDVGFDMMCDTIVARAAQLQKLETDSLVDRKTHIYNLQRKLKSLKEQLESKDLHLEMLRKKVSTLEDSLANRSSLEREKDDEFVRNRKLTKLVERYKRELGDMHATVRELKARLLESSEIKNESYEKDKIIEAMESRVGQLEHVNEKQARKIAGLQGEVQTTGHSLAEKRQTANNTIHALSSELRTTKGALGEISKRERQLLDFRQVIARMLGLDVNSLAVPDYEIIARLEKLILANKSNVATVVALDTALDDMEDGFRAGYEDASRVLGAVPRARSPMRRMGPPVRSRSLSPRRKRDKRVY</sequence>
<keyword evidence="4" id="KW-1185">Reference proteome</keyword>
<evidence type="ECO:0000256" key="1">
    <source>
        <dbReference type="SAM" id="Coils"/>
    </source>
</evidence>
<feature type="coiled-coil region" evidence="1">
    <location>
        <begin position="477"/>
        <end position="504"/>
    </location>
</feature>
<feature type="coiled-coil region" evidence="1">
    <location>
        <begin position="130"/>
        <end position="178"/>
    </location>
</feature>
<evidence type="ECO:0008006" key="5">
    <source>
        <dbReference type="Google" id="ProtNLM"/>
    </source>
</evidence>
<organism evidence="3 4">
    <name type="scientific">Ridgeia piscesae</name>
    <name type="common">Tubeworm</name>
    <dbReference type="NCBI Taxonomy" id="27915"/>
    <lineage>
        <taxon>Eukaryota</taxon>
        <taxon>Metazoa</taxon>
        <taxon>Spiralia</taxon>
        <taxon>Lophotrochozoa</taxon>
        <taxon>Annelida</taxon>
        <taxon>Polychaeta</taxon>
        <taxon>Sedentaria</taxon>
        <taxon>Canalipalpata</taxon>
        <taxon>Sabellida</taxon>
        <taxon>Siboglinidae</taxon>
        <taxon>Ridgeia</taxon>
    </lineage>
</organism>
<evidence type="ECO:0000313" key="4">
    <source>
        <dbReference type="Proteomes" id="UP001209878"/>
    </source>
</evidence>
<gene>
    <name evidence="3" type="ORF">NP493_437g01006</name>
</gene>
<accession>A0AAD9L051</accession>
<comment type="caution">
    <text evidence="3">The sequence shown here is derived from an EMBL/GenBank/DDBJ whole genome shotgun (WGS) entry which is preliminary data.</text>
</comment>
<feature type="coiled-coil region" evidence="1">
    <location>
        <begin position="308"/>
        <end position="377"/>
    </location>
</feature>
<feature type="region of interest" description="Disordered" evidence="2">
    <location>
        <begin position="813"/>
        <end position="841"/>
    </location>
</feature>
<dbReference type="Gene3D" id="1.10.287.1490">
    <property type="match status" value="1"/>
</dbReference>
<dbReference type="InterPro" id="IPR039139">
    <property type="entry name" value="CCDC170-like"/>
</dbReference>
<protein>
    <recommendedName>
        <fullName evidence="5">Coiled-coil domain-containing protein 170</fullName>
    </recommendedName>
</protein>
<evidence type="ECO:0000313" key="3">
    <source>
        <dbReference type="EMBL" id="KAK2180569.1"/>
    </source>
</evidence>
<proteinExistence type="predicted"/>
<feature type="coiled-coil region" evidence="1">
    <location>
        <begin position="632"/>
        <end position="690"/>
    </location>
</feature>
<dbReference type="EMBL" id="JAODUO010000437">
    <property type="protein sequence ID" value="KAK2180569.1"/>
    <property type="molecule type" value="Genomic_DNA"/>
</dbReference>
<dbReference type="Proteomes" id="UP001209878">
    <property type="component" value="Unassembled WGS sequence"/>
</dbReference>
<evidence type="ECO:0000256" key="2">
    <source>
        <dbReference type="SAM" id="MobiDB-lite"/>
    </source>
</evidence>